<dbReference type="GO" id="GO:0006351">
    <property type="term" value="P:DNA-templated transcription"/>
    <property type="evidence" value="ECO:0007669"/>
    <property type="project" value="InterPro"/>
</dbReference>
<reference evidence="4" key="1">
    <citation type="submission" date="2023-06" db="EMBL/GenBank/DDBJ databases">
        <title>Genome-scale phylogeny and comparative genomics of the fungal order Sordariales.</title>
        <authorList>
            <consortium name="Lawrence Berkeley National Laboratory"/>
            <person name="Hensen N."/>
            <person name="Bonometti L."/>
            <person name="Westerberg I."/>
            <person name="Brannstrom I.O."/>
            <person name="Guillou S."/>
            <person name="Cros-Aarteil S."/>
            <person name="Calhoun S."/>
            <person name="Haridas S."/>
            <person name="Kuo A."/>
            <person name="Mondo S."/>
            <person name="Pangilinan J."/>
            <person name="Riley R."/>
            <person name="Labutti K."/>
            <person name="Andreopoulos B."/>
            <person name="Lipzen A."/>
            <person name="Chen C."/>
            <person name="Yanf M."/>
            <person name="Daum C."/>
            <person name="Ng V."/>
            <person name="Clum A."/>
            <person name="Steindorff A."/>
            <person name="Ohm R."/>
            <person name="Martin F."/>
            <person name="Silar P."/>
            <person name="Natvig D."/>
            <person name="Lalanne C."/>
            <person name="Gautier V."/>
            <person name="Ament-Velasquez S.L."/>
            <person name="Kruys A."/>
            <person name="Hutchinson M.I."/>
            <person name="Powell A.J."/>
            <person name="Barry K."/>
            <person name="Miller A.N."/>
            <person name="Grigoriev I.V."/>
            <person name="Debuchy R."/>
            <person name="Gladieux P."/>
            <person name="Thoren M.H."/>
            <person name="Johannesson H."/>
        </authorList>
    </citation>
    <scope>NUCLEOTIDE SEQUENCE</scope>
    <source>
        <strain evidence="4">SMH2532-1</strain>
    </source>
</reference>
<protein>
    <recommendedName>
        <fullName evidence="3">BZIP domain-containing protein</fullName>
    </recommendedName>
</protein>
<feature type="region of interest" description="Disordered" evidence="2">
    <location>
        <begin position="13"/>
        <end position="101"/>
    </location>
</feature>
<evidence type="ECO:0000313" key="5">
    <source>
        <dbReference type="Proteomes" id="UP001174936"/>
    </source>
</evidence>
<dbReference type="GO" id="GO:0000978">
    <property type="term" value="F:RNA polymerase II cis-regulatory region sequence-specific DNA binding"/>
    <property type="evidence" value="ECO:0007669"/>
    <property type="project" value="TreeGrafter"/>
</dbReference>
<keyword evidence="1" id="KW-0175">Coiled coil</keyword>
<keyword evidence="5" id="KW-1185">Reference proteome</keyword>
<feature type="compositionally biased region" description="Low complexity" evidence="2">
    <location>
        <begin position="39"/>
        <end position="52"/>
    </location>
</feature>
<dbReference type="InterPro" id="IPR004827">
    <property type="entry name" value="bZIP"/>
</dbReference>
<feature type="coiled-coil region" evidence="1">
    <location>
        <begin position="109"/>
        <end position="157"/>
    </location>
</feature>
<dbReference type="GO" id="GO:0000981">
    <property type="term" value="F:DNA-binding transcription factor activity, RNA polymerase II-specific"/>
    <property type="evidence" value="ECO:0007669"/>
    <property type="project" value="TreeGrafter"/>
</dbReference>
<proteinExistence type="predicted"/>
<dbReference type="PANTHER" id="PTHR23334">
    <property type="entry name" value="CCAAT/ENHANCER BINDING PROTEIN"/>
    <property type="match status" value="1"/>
</dbReference>
<dbReference type="PROSITE" id="PS00036">
    <property type="entry name" value="BZIP_BASIC"/>
    <property type="match status" value="1"/>
</dbReference>
<dbReference type="SMART" id="SM00338">
    <property type="entry name" value="BRLZ"/>
    <property type="match status" value="1"/>
</dbReference>
<dbReference type="Gene3D" id="1.20.5.170">
    <property type="match status" value="1"/>
</dbReference>
<dbReference type="AlphaFoldDB" id="A0AA39YLX3"/>
<dbReference type="InterPro" id="IPR046347">
    <property type="entry name" value="bZIP_sf"/>
</dbReference>
<dbReference type="Proteomes" id="UP001174936">
    <property type="component" value="Unassembled WGS sequence"/>
</dbReference>
<organism evidence="4 5">
    <name type="scientific">Cercophora newfieldiana</name>
    <dbReference type="NCBI Taxonomy" id="92897"/>
    <lineage>
        <taxon>Eukaryota</taxon>
        <taxon>Fungi</taxon>
        <taxon>Dikarya</taxon>
        <taxon>Ascomycota</taxon>
        <taxon>Pezizomycotina</taxon>
        <taxon>Sordariomycetes</taxon>
        <taxon>Sordariomycetidae</taxon>
        <taxon>Sordariales</taxon>
        <taxon>Lasiosphaeriaceae</taxon>
        <taxon>Cercophora</taxon>
    </lineage>
</organism>
<evidence type="ECO:0000256" key="1">
    <source>
        <dbReference type="SAM" id="Coils"/>
    </source>
</evidence>
<dbReference type="PANTHER" id="PTHR23334:SF20">
    <property type="entry name" value="BASIC LEUCINE ZIPPER 24"/>
    <property type="match status" value="1"/>
</dbReference>
<dbReference type="EMBL" id="JAULSV010000001">
    <property type="protein sequence ID" value="KAK0655004.1"/>
    <property type="molecule type" value="Genomic_DNA"/>
</dbReference>
<accession>A0AA39YLX3</accession>
<feature type="domain" description="BZIP" evidence="3">
    <location>
        <begin position="104"/>
        <end position="159"/>
    </location>
</feature>
<dbReference type="PROSITE" id="PS50217">
    <property type="entry name" value="BZIP"/>
    <property type="match status" value="1"/>
</dbReference>
<name>A0AA39YLX3_9PEZI</name>
<evidence type="ECO:0000313" key="4">
    <source>
        <dbReference type="EMBL" id="KAK0655004.1"/>
    </source>
</evidence>
<evidence type="ECO:0000256" key="2">
    <source>
        <dbReference type="SAM" id="MobiDB-lite"/>
    </source>
</evidence>
<comment type="caution">
    <text evidence="4">The sequence shown here is derived from an EMBL/GenBank/DDBJ whole genome shotgun (WGS) entry which is preliminary data.</text>
</comment>
<dbReference type="SUPFAM" id="SSF57959">
    <property type="entry name" value="Leucine zipper domain"/>
    <property type="match status" value="1"/>
</dbReference>
<dbReference type="Pfam" id="PF07716">
    <property type="entry name" value="bZIP_2"/>
    <property type="match status" value="1"/>
</dbReference>
<sequence>MHNTHFAFNHHHPFSTAADLDSVPELGTTPSSIFDTTHPPSTGSGSPSSSSPEQDHLHFSTEPTSAPVHAGLSLPKGQLTKPKRGRPPASTRSASPTDFDVIVKRQRNNVAAKKYRQKKIDRIQELEEEVDEVKKERDELRIRLARQEAETKALREMLKLKMGGEAAE</sequence>
<gene>
    <name evidence="4" type="ORF">B0T16DRAFT_314374</name>
</gene>
<evidence type="ECO:0000259" key="3">
    <source>
        <dbReference type="PROSITE" id="PS50217"/>
    </source>
</evidence>
<dbReference type="CDD" id="cd14686">
    <property type="entry name" value="bZIP"/>
    <property type="match status" value="1"/>
</dbReference>
<dbReference type="InterPro" id="IPR031106">
    <property type="entry name" value="C/EBP"/>
</dbReference>